<keyword evidence="5" id="KW-1185">Reference proteome</keyword>
<feature type="transmembrane region" description="Helical" evidence="1">
    <location>
        <begin position="203"/>
        <end position="222"/>
    </location>
</feature>
<keyword evidence="1" id="KW-0812">Transmembrane</keyword>
<dbReference type="STRING" id="1121003.SAMN03080618_01430"/>
<dbReference type="InterPro" id="IPR008565">
    <property type="entry name" value="TtsA-like_GH18_dom"/>
</dbReference>
<proteinExistence type="predicted"/>
<dbReference type="Pfam" id="PF09374">
    <property type="entry name" value="PG_binding_3"/>
    <property type="match status" value="1"/>
</dbReference>
<evidence type="ECO:0000313" key="4">
    <source>
        <dbReference type="EMBL" id="SFI81178.1"/>
    </source>
</evidence>
<evidence type="ECO:0000313" key="5">
    <source>
        <dbReference type="Proteomes" id="UP000242763"/>
    </source>
</evidence>
<feature type="transmembrane region" description="Helical" evidence="1">
    <location>
        <begin position="228"/>
        <end position="246"/>
    </location>
</feature>
<dbReference type="InterPro" id="IPR018537">
    <property type="entry name" value="Peptidoglycan-bd_3"/>
</dbReference>
<dbReference type="InterPro" id="IPR023346">
    <property type="entry name" value="Lysozyme-like_dom_sf"/>
</dbReference>
<reference evidence="5" key="1">
    <citation type="submission" date="2016-10" db="EMBL/GenBank/DDBJ databases">
        <authorList>
            <person name="Varghese N."/>
            <person name="Submissions S."/>
        </authorList>
    </citation>
    <scope>NUCLEOTIDE SEQUENCE [LARGE SCALE GENOMIC DNA]</scope>
    <source>
        <strain evidence="5">DSM 21857</strain>
    </source>
</reference>
<accession>A0A1I3L8Y8</accession>
<keyword evidence="1" id="KW-0472">Membrane</keyword>
<feature type="domain" description="TtsA-like Glycoside hydrolase family 108" evidence="2">
    <location>
        <begin position="11"/>
        <end position="93"/>
    </location>
</feature>
<organism evidence="4 5">
    <name type="scientific">Aquamicrobium aerolatum DSM 21857</name>
    <dbReference type="NCBI Taxonomy" id="1121003"/>
    <lineage>
        <taxon>Bacteria</taxon>
        <taxon>Pseudomonadati</taxon>
        <taxon>Pseudomonadota</taxon>
        <taxon>Alphaproteobacteria</taxon>
        <taxon>Hyphomicrobiales</taxon>
        <taxon>Phyllobacteriaceae</taxon>
        <taxon>Aerobium</taxon>
    </lineage>
</organism>
<dbReference type="Gene3D" id="1.20.141.10">
    <property type="entry name" value="Chitosanase, subunit A, domain 1"/>
    <property type="match status" value="1"/>
</dbReference>
<dbReference type="Proteomes" id="UP000242763">
    <property type="component" value="Unassembled WGS sequence"/>
</dbReference>
<dbReference type="RefSeq" id="WP_091520289.1">
    <property type="nucleotide sequence ID" value="NZ_FORF01000006.1"/>
</dbReference>
<evidence type="ECO:0000256" key="1">
    <source>
        <dbReference type="SAM" id="Phobius"/>
    </source>
</evidence>
<dbReference type="CDD" id="cd13926">
    <property type="entry name" value="N-acetylmuramidase_GH108"/>
    <property type="match status" value="1"/>
</dbReference>
<dbReference type="AlphaFoldDB" id="A0A1I3L8Y8"/>
<name>A0A1I3L8Y8_9HYPH</name>
<feature type="domain" description="Peptidoglycan binding" evidence="3">
    <location>
        <begin position="97"/>
        <end position="158"/>
    </location>
</feature>
<dbReference type="Pfam" id="PF05838">
    <property type="entry name" value="Glyco_hydro_108"/>
    <property type="match status" value="1"/>
</dbReference>
<dbReference type="EMBL" id="FORF01000006">
    <property type="protein sequence ID" value="SFI81178.1"/>
    <property type="molecule type" value="Genomic_DNA"/>
</dbReference>
<keyword evidence="1" id="KW-1133">Transmembrane helix</keyword>
<evidence type="ECO:0000259" key="2">
    <source>
        <dbReference type="Pfam" id="PF05838"/>
    </source>
</evidence>
<protein>
    <submittedName>
        <fullName evidence="4">Lysozyme family protein</fullName>
    </submittedName>
</protein>
<evidence type="ECO:0000259" key="3">
    <source>
        <dbReference type="Pfam" id="PF09374"/>
    </source>
</evidence>
<gene>
    <name evidence="4" type="ORF">SAMN03080618_01430</name>
</gene>
<sequence length="262" mass="28696">MDRNFQRALSLVLKHEGGWADHASDPGGATMRGVTLATFRRYVKPNATKDDLRKITDEQIAAVYRRHYWDAVAGAELPDGIDYAVFDFAVNSGPARAAKYLQAIVGATTDGKIGPATLAATRAMFHADVIHKLCDSRMAFLKRLSTWATFGKGWTSRVTDVRRHALELAARPTPERPSVIEKNIEKPVVPASVDQEVKQKTGLWSWITGLSSSGALGLGWLAGMDWQAVVAIGGVVLAFLVVIFLMRRQIIAGVKEIREELA</sequence>
<dbReference type="SUPFAM" id="SSF53955">
    <property type="entry name" value="Lysozyme-like"/>
    <property type="match status" value="1"/>
</dbReference>
<dbReference type="OrthoDB" id="9815229at2"/>